<accession>A0A2R3QPU2</accession>
<gene>
    <name evidence="2" type="ORF">C7A17_13545</name>
</gene>
<dbReference type="EMBL" id="CP027657">
    <property type="protein sequence ID" value="AVO53750.1"/>
    <property type="molecule type" value="Genomic_DNA"/>
</dbReference>
<evidence type="ECO:0000313" key="3">
    <source>
        <dbReference type="Proteomes" id="UP000238327"/>
    </source>
</evidence>
<dbReference type="OrthoDB" id="7202514at2"/>
<evidence type="ECO:0000256" key="1">
    <source>
        <dbReference type="SAM" id="SignalP"/>
    </source>
</evidence>
<proteinExistence type="predicted"/>
<organism evidence="2 3">
    <name type="scientific">Ectopseudomonas mendocina</name>
    <name type="common">Pseudomonas mendocina</name>
    <dbReference type="NCBI Taxonomy" id="300"/>
    <lineage>
        <taxon>Bacteria</taxon>
        <taxon>Pseudomonadati</taxon>
        <taxon>Pseudomonadota</taxon>
        <taxon>Gammaproteobacteria</taxon>
        <taxon>Pseudomonadales</taxon>
        <taxon>Pseudomonadaceae</taxon>
        <taxon>Ectopseudomonas</taxon>
    </lineage>
</organism>
<protein>
    <recommendedName>
        <fullName evidence="4">Multidrug ABC transporter ATPase</fullName>
    </recommendedName>
</protein>
<dbReference type="AlphaFoldDB" id="A0A2R3QPU2"/>
<sequence>MKATLFMALAGLLLATAAQADDCRQQLPAWIEQAHPGQAQGRGLEDERGRYRVAAEQSICKVWPARPHLTLVALLLVREEEDDYGEADLEVLVFESARQTLVARLVEPNRLDWDAVYVDAMTFDTAPYRLRGDDLAFGVRIARRGSSRVNPFYETQLNLYEVDAERLRPLIRELPISDSGGEWDGNCSGEFSDTKRVLIVTERMGNKGYRDLLLKQTRVEHRQSEVAGECETVEERTHRAEFSIQYDEDRYLLPIEFVSEPGVP</sequence>
<evidence type="ECO:0000313" key="2">
    <source>
        <dbReference type="EMBL" id="AVO53750.1"/>
    </source>
</evidence>
<feature type="signal peptide" evidence="1">
    <location>
        <begin position="1"/>
        <end position="20"/>
    </location>
</feature>
<keyword evidence="1" id="KW-0732">Signal</keyword>
<name>A0A2R3QPU2_ECTME</name>
<dbReference type="RefSeq" id="WP_106738531.1">
    <property type="nucleotide sequence ID" value="NZ_CP027657.1"/>
</dbReference>
<feature type="chain" id="PRO_5015362852" description="Multidrug ABC transporter ATPase" evidence="1">
    <location>
        <begin position="21"/>
        <end position="264"/>
    </location>
</feature>
<dbReference type="Proteomes" id="UP000238327">
    <property type="component" value="Chromosome"/>
</dbReference>
<reference evidence="2 3" key="1">
    <citation type="submission" date="2018-03" db="EMBL/GenBank/DDBJ databases">
        <title>Complete genome sequence and methylome analysis of Pseudomonas mendocina NEB 698.</title>
        <authorList>
            <person name="Morgan R.D."/>
        </authorList>
    </citation>
    <scope>NUCLEOTIDE SEQUENCE [LARGE SCALE GENOMIC DNA]</scope>
    <source>
        <strain evidence="2 3">NEB698</strain>
    </source>
</reference>
<evidence type="ECO:0008006" key="4">
    <source>
        <dbReference type="Google" id="ProtNLM"/>
    </source>
</evidence>